<gene>
    <name evidence="1" type="ORF">Slin15195_G073430</name>
</gene>
<sequence>MDYNIPTTNLLENMTLAIATAINNRDFNPSSSAWAAMAPDFVDVNPNLKRKLKQNLTELLELLTEKA</sequence>
<protein>
    <submittedName>
        <fullName evidence="1">Uncharacterized protein</fullName>
    </submittedName>
</protein>
<dbReference type="Proteomes" id="UP001056384">
    <property type="component" value="Chromosome 6"/>
</dbReference>
<accession>A0A9Q9AST9</accession>
<dbReference type="AlphaFoldDB" id="A0A9Q9AST9"/>
<name>A0A9Q9AST9_9PEZI</name>
<proteinExistence type="predicted"/>
<reference evidence="1" key="1">
    <citation type="submission" date="2022-06" db="EMBL/GenBank/DDBJ databases">
        <title>Complete genome sequences of two strains of the flax pathogen Septoria linicola.</title>
        <authorList>
            <person name="Lapalu N."/>
            <person name="Simon A."/>
            <person name="Demenou B."/>
            <person name="Paumier D."/>
            <person name="Guillot M.-P."/>
            <person name="Gout L."/>
            <person name="Valade R."/>
        </authorList>
    </citation>
    <scope>NUCLEOTIDE SEQUENCE</scope>
    <source>
        <strain evidence="1">SE15195</strain>
    </source>
</reference>
<evidence type="ECO:0000313" key="1">
    <source>
        <dbReference type="EMBL" id="USW54024.1"/>
    </source>
</evidence>
<organism evidence="1 2">
    <name type="scientific">Septoria linicola</name>
    <dbReference type="NCBI Taxonomy" id="215465"/>
    <lineage>
        <taxon>Eukaryota</taxon>
        <taxon>Fungi</taxon>
        <taxon>Dikarya</taxon>
        <taxon>Ascomycota</taxon>
        <taxon>Pezizomycotina</taxon>
        <taxon>Dothideomycetes</taxon>
        <taxon>Dothideomycetidae</taxon>
        <taxon>Mycosphaerellales</taxon>
        <taxon>Mycosphaerellaceae</taxon>
        <taxon>Septoria</taxon>
    </lineage>
</organism>
<keyword evidence="2" id="KW-1185">Reference proteome</keyword>
<dbReference type="EMBL" id="CP099423">
    <property type="protein sequence ID" value="USW54024.1"/>
    <property type="molecule type" value="Genomic_DNA"/>
</dbReference>
<evidence type="ECO:0000313" key="2">
    <source>
        <dbReference type="Proteomes" id="UP001056384"/>
    </source>
</evidence>